<dbReference type="Gene3D" id="3.40.50.2000">
    <property type="entry name" value="Glycogen Phosphorylase B"/>
    <property type="match status" value="1"/>
</dbReference>
<sequence>MVVDVSVEIAMMARLASVPIVYVRLNGDRTDRPHLDAFQGATALMAPFHQDLDAASIPTWVRKKTRYLPGITTGRPTPTRNADPTILIVVGRGGQSGDGEAFAQAARCCPQWHWRVIGPCSMPHDPPSNLAILGWVQDSDREIARATLVVGAAGDGLVGSVLAADRPFVCIAQDRPYDEQRTTAQRLGEVGAALVFDSWPQPERWQQLIRDTLALSPEARQKLHDPNGARRAAEWLDMVAGATCPGQEEAA</sequence>
<evidence type="ECO:0000313" key="2">
    <source>
        <dbReference type="Proteomes" id="UP000590524"/>
    </source>
</evidence>
<name>A0A7W6PXN1_9SPHN</name>
<reference evidence="1 2" key="1">
    <citation type="submission" date="2020-08" db="EMBL/GenBank/DDBJ databases">
        <title>Genomic Encyclopedia of Type Strains, Phase IV (KMG-IV): sequencing the most valuable type-strain genomes for metagenomic binning, comparative biology and taxonomic classification.</title>
        <authorList>
            <person name="Goeker M."/>
        </authorList>
    </citation>
    <scope>NUCLEOTIDE SEQUENCE [LARGE SCALE GENOMIC DNA]</scope>
    <source>
        <strain evidence="1 2">DSM 19371</strain>
    </source>
</reference>
<accession>A0A7W6PXN1</accession>
<dbReference type="SUPFAM" id="SSF53756">
    <property type="entry name" value="UDP-Glycosyltransferase/glycogen phosphorylase"/>
    <property type="match status" value="1"/>
</dbReference>
<dbReference type="AlphaFoldDB" id="A0A7W6PXN1"/>
<proteinExistence type="predicted"/>
<keyword evidence="2" id="KW-1185">Reference proteome</keyword>
<evidence type="ECO:0000313" key="1">
    <source>
        <dbReference type="EMBL" id="MBB4151735.1"/>
    </source>
</evidence>
<gene>
    <name evidence="1" type="ORF">GGQ90_005549</name>
</gene>
<organism evidence="1 2">
    <name type="scientific">Sphingobium scionense</name>
    <dbReference type="NCBI Taxonomy" id="1404341"/>
    <lineage>
        <taxon>Bacteria</taxon>
        <taxon>Pseudomonadati</taxon>
        <taxon>Pseudomonadota</taxon>
        <taxon>Alphaproteobacteria</taxon>
        <taxon>Sphingomonadales</taxon>
        <taxon>Sphingomonadaceae</taxon>
        <taxon>Sphingobium</taxon>
    </lineage>
</organism>
<dbReference type="RefSeq" id="WP_246428473.1">
    <property type="nucleotide sequence ID" value="NZ_JACIEU010000046.1"/>
</dbReference>
<comment type="caution">
    <text evidence="1">The sequence shown here is derived from an EMBL/GenBank/DDBJ whole genome shotgun (WGS) entry which is preliminary data.</text>
</comment>
<protein>
    <submittedName>
        <fullName evidence="1">Putative glycosyltransferase</fullName>
    </submittedName>
</protein>
<dbReference type="GO" id="GO:0016740">
    <property type="term" value="F:transferase activity"/>
    <property type="evidence" value="ECO:0007669"/>
    <property type="project" value="UniProtKB-KW"/>
</dbReference>
<dbReference type="EMBL" id="JACIEU010000046">
    <property type="protein sequence ID" value="MBB4151735.1"/>
    <property type="molecule type" value="Genomic_DNA"/>
</dbReference>
<dbReference type="Proteomes" id="UP000590524">
    <property type="component" value="Unassembled WGS sequence"/>
</dbReference>
<keyword evidence="1" id="KW-0808">Transferase</keyword>